<dbReference type="PROSITE" id="PS50041">
    <property type="entry name" value="C_TYPE_LECTIN_2"/>
    <property type="match status" value="1"/>
</dbReference>
<feature type="domain" description="G-protein coupled receptors family 2 profile 2" evidence="16">
    <location>
        <begin position="571"/>
        <end position="815"/>
    </location>
</feature>
<dbReference type="InterPro" id="IPR016186">
    <property type="entry name" value="C-type_lectin-like/link_sf"/>
</dbReference>
<dbReference type="Gene3D" id="3.10.100.10">
    <property type="entry name" value="Mannose-Binding Protein A, subunit A"/>
    <property type="match status" value="1"/>
</dbReference>
<keyword evidence="18" id="KW-1185">Reference proteome</keyword>
<evidence type="ECO:0000256" key="11">
    <source>
        <dbReference type="SAM" id="Phobius"/>
    </source>
</evidence>
<dbReference type="InterPro" id="IPR017981">
    <property type="entry name" value="GPCR_2-like_7TM"/>
</dbReference>
<keyword evidence="10" id="KW-0245">EGF-like domain</keyword>
<accession>A0ABN8NMN6</accession>
<evidence type="ECO:0000313" key="17">
    <source>
        <dbReference type="EMBL" id="CAH3115374.1"/>
    </source>
</evidence>
<evidence type="ECO:0000256" key="2">
    <source>
        <dbReference type="ARBA" id="ARBA00022475"/>
    </source>
</evidence>
<comment type="subcellular location">
    <subcellularLocation>
        <location evidence="1">Cell membrane</location>
        <topology evidence="1">Multi-pass membrane protein</topology>
    </subcellularLocation>
</comment>
<dbReference type="InterPro" id="IPR032471">
    <property type="entry name" value="AGRL2-4_GAIN_subdom_A"/>
</dbReference>
<feature type="domain" description="C-type lectin" evidence="14">
    <location>
        <begin position="36"/>
        <end position="150"/>
    </location>
</feature>
<feature type="signal peptide" evidence="12">
    <location>
        <begin position="1"/>
        <end position="21"/>
    </location>
</feature>
<feature type="disulfide bond" evidence="10">
    <location>
        <begin position="178"/>
        <end position="187"/>
    </location>
</feature>
<dbReference type="SMART" id="SM00179">
    <property type="entry name" value="EGF_CA"/>
    <property type="match status" value="1"/>
</dbReference>
<keyword evidence="7 11" id="KW-1133">Transmembrane helix</keyword>
<dbReference type="InterPro" id="IPR046338">
    <property type="entry name" value="GAIN_dom_sf"/>
</dbReference>
<dbReference type="Pfam" id="PF00002">
    <property type="entry name" value="7tm_2"/>
    <property type="match status" value="1"/>
</dbReference>
<evidence type="ECO:0000256" key="1">
    <source>
        <dbReference type="ARBA" id="ARBA00004651"/>
    </source>
</evidence>
<name>A0ABN8NMN6_9CNID</name>
<dbReference type="Pfam" id="PF00059">
    <property type="entry name" value="Lectin_C"/>
    <property type="match status" value="1"/>
</dbReference>
<keyword evidence="9 10" id="KW-1015">Disulfide bond</keyword>
<dbReference type="Pfam" id="PF00008">
    <property type="entry name" value="EGF"/>
    <property type="match status" value="1"/>
</dbReference>
<dbReference type="PROSITE" id="PS00022">
    <property type="entry name" value="EGF_1"/>
    <property type="match status" value="1"/>
</dbReference>
<evidence type="ECO:0000259" key="14">
    <source>
        <dbReference type="PROSITE" id="PS50041"/>
    </source>
</evidence>
<evidence type="ECO:0000256" key="9">
    <source>
        <dbReference type="ARBA" id="ARBA00023157"/>
    </source>
</evidence>
<dbReference type="Gene3D" id="2.10.25.10">
    <property type="entry name" value="Laminin"/>
    <property type="match status" value="1"/>
</dbReference>
<dbReference type="InterPro" id="IPR017983">
    <property type="entry name" value="GPCR_2_secretin-like_CS"/>
</dbReference>
<dbReference type="InterPro" id="IPR057244">
    <property type="entry name" value="GAIN_B"/>
</dbReference>
<dbReference type="InterPro" id="IPR000152">
    <property type="entry name" value="EGF-type_Asp/Asn_hydroxyl_site"/>
</dbReference>
<protein>
    <submittedName>
        <fullName evidence="17">Uncharacterized protein</fullName>
    </submittedName>
</protein>
<dbReference type="InterPro" id="IPR018097">
    <property type="entry name" value="EGF_Ca-bd_CS"/>
</dbReference>
<evidence type="ECO:0000256" key="8">
    <source>
        <dbReference type="ARBA" id="ARBA00023136"/>
    </source>
</evidence>
<dbReference type="Pfam" id="PF16489">
    <property type="entry name" value="GAIN"/>
    <property type="match status" value="1"/>
</dbReference>
<evidence type="ECO:0000259" key="13">
    <source>
        <dbReference type="PROSITE" id="PS50026"/>
    </source>
</evidence>
<evidence type="ECO:0000256" key="5">
    <source>
        <dbReference type="ARBA" id="ARBA00022734"/>
    </source>
</evidence>
<dbReference type="PRINTS" id="PR00249">
    <property type="entry name" value="GPCRSECRETIN"/>
</dbReference>
<dbReference type="Gene3D" id="1.25.40.610">
    <property type="match status" value="1"/>
</dbReference>
<dbReference type="CDD" id="cd00054">
    <property type="entry name" value="EGF_CA"/>
    <property type="match status" value="1"/>
</dbReference>
<comment type="caution">
    <text evidence="10">Lacks conserved residue(s) required for the propagation of feature annotation.</text>
</comment>
<evidence type="ECO:0000256" key="10">
    <source>
        <dbReference type="PROSITE-ProRule" id="PRU00076"/>
    </source>
</evidence>
<dbReference type="EMBL" id="CALNXK010000028">
    <property type="protein sequence ID" value="CAH3115374.1"/>
    <property type="molecule type" value="Genomic_DNA"/>
</dbReference>
<feature type="transmembrane region" description="Helical" evidence="11">
    <location>
        <begin position="573"/>
        <end position="594"/>
    </location>
</feature>
<evidence type="ECO:0000256" key="7">
    <source>
        <dbReference type="ARBA" id="ARBA00022989"/>
    </source>
</evidence>
<feature type="domain" description="GAIN-B" evidence="15">
    <location>
        <begin position="413"/>
        <end position="562"/>
    </location>
</feature>
<dbReference type="PROSITE" id="PS00010">
    <property type="entry name" value="ASX_HYDROXYL"/>
    <property type="match status" value="1"/>
</dbReference>
<sequence>MERVCTLVVLVILIPCFTIQGQEQQEALCPSGWFKERSSCYKLSKSALNWQAAKKACEHLNSTLAIISSLAEHQALKRHIYRIRKNTWIGLHRDQNGWLWVDGSRLNDSHWGKGEPNNIDEECVEMRLFKPHNGGWNDQECSDTINYICEKDVNECASNPCKNGATCANTIEGFNCTCTKGFQGQICNKVVITPRQVSPYSFTPLTAAQSPQVRTLLPPALPSYEVTVSSSAHQSTFPSSSVQMKGKAKRKCSYDGTWENANFLNCRSAEYSKLISKMNAIASGSSNLTVPQVLAQLKNATKPIINSPERPSQIYGGDLIAAVEILAQITEYSKHRNVSSKEDFQNIAHVASNLLEPVNSRTWMALDKAHKNKSLILLSTLDSYGMEVSLSCEMSGKPNSVEAKNLLMMIEDRNCSVSRSRANGSYISYSNTTIYLPSTVFSSPNSRAVTVIYLTLNDILALSKENADEDDKRSLADTTIVSTVVRPKPPAVLRDPVKIVLKNRKVNTTSRKRCVFWRSDEPAIWGTSGCTLVPSESNASFTTCECNHLTIFAALVDPYGRPEKGSHKEALEIISIVGCSISLVAVILTIILLSCFSRPLEAGVKVLINLCAAIAITCVLVIFEGLARRKAVCPVVAGLLHYFALALFSWMLCEGILHYLKVVKPLKYGFAVDDYVKYFYMCGWGFPAIIVSISLAVTQAKGYGSKATCWLDVKSGLIWTFIGPTLVVILINCVVLYLVMRKIMKPVKGKVEEKTQITKLKAGVRVSMAILPLVGITWVFGILSFSSYTIAFKYIFAIFNSLQGLMIFIFHCALSGKIKQAIRKRMMYRFKRGKLNHSLKVKEKGGNLLTNFTRKRSKCNEHECEVLPIRRDNVELNTLKDREDESLKTEDESLRRSLLSNSNE</sequence>
<keyword evidence="5" id="KW-0430">Lectin</keyword>
<proteinExistence type="predicted"/>
<keyword evidence="3 11" id="KW-0812">Transmembrane</keyword>
<keyword evidence="2" id="KW-1003">Cell membrane</keyword>
<comment type="caution">
    <text evidence="17">The sequence shown here is derived from an EMBL/GenBank/DDBJ whole genome shotgun (WGS) entry which is preliminary data.</text>
</comment>
<dbReference type="SMART" id="SM00034">
    <property type="entry name" value="CLECT"/>
    <property type="match status" value="1"/>
</dbReference>
<evidence type="ECO:0000259" key="16">
    <source>
        <dbReference type="PROSITE" id="PS50261"/>
    </source>
</evidence>
<evidence type="ECO:0000313" key="18">
    <source>
        <dbReference type="Proteomes" id="UP001159405"/>
    </source>
</evidence>
<feature type="transmembrane region" description="Helical" evidence="11">
    <location>
        <begin position="678"/>
        <end position="697"/>
    </location>
</feature>
<dbReference type="InterPro" id="IPR001881">
    <property type="entry name" value="EGF-like_Ca-bd_dom"/>
</dbReference>
<dbReference type="CDD" id="cd15040">
    <property type="entry name" value="7tmB2_Adhesion"/>
    <property type="match status" value="1"/>
</dbReference>
<dbReference type="InterPro" id="IPR008077">
    <property type="entry name" value="GPCR_2_brain_angio_inhib"/>
</dbReference>
<dbReference type="CDD" id="cd03590">
    <property type="entry name" value="CLECT_DC-SIGN_like"/>
    <property type="match status" value="1"/>
</dbReference>
<dbReference type="PROSITE" id="PS50261">
    <property type="entry name" value="G_PROTEIN_RECEP_F2_4"/>
    <property type="match status" value="1"/>
</dbReference>
<dbReference type="Gene3D" id="1.20.1070.10">
    <property type="entry name" value="Rhodopsin 7-helix transmembrane proteins"/>
    <property type="match status" value="1"/>
</dbReference>
<dbReference type="PANTHER" id="PTHR12011">
    <property type="entry name" value="ADHESION G-PROTEIN COUPLED RECEPTOR"/>
    <property type="match status" value="1"/>
</dbReference>
<dbReference type="Pfam" id="PF01825">
    <property type="entry name" value="GPS"/>
    <property type="match status" value="1"/>
</dbReference>
<dbReference type="InterPro" id="IPR001304">
    <property type="entry name" value="C-type_lectin-like"/>
</dbReference>
<dbReference type="SMART" id="SM00181">
    <property type="entry name" value="EGF"/>
    <property type="match status" value="1"/>
</dbReference>
<keyword evidence="6" id="KW-0677">Repeat</keyword>
<dbReference type="PROSITE" id="PS50221">
    <property type="entry name" value="GAIN_B"/>
    <property type="match status" value="1"/>
</dbReference>
<evidence type="ECO:0000256" key="12">
    <source>
        <dbReference type="SAM" id="SignalP"/>
    </source>
</evidence>
<feature type="transmembrane region" description="Helical" evidence="11">
    <location>
        <begin position="769"/>
        <end position="788"/>
    </location>
</feature>
<feature type="transmembrane region" description="Helical" evidence="11">
    <location>
        <begin position="717"/>
        <end position="740"/>
    </location>
</feature>
<dbReference type="PANTHER" id="PTHR12011:SF347">
    <property type="entry name" value="FI21270P1-RELATED"/>
    <property type="match status" value="1"/>
</dbReference>
<feature type="domain" description="EGF-like" evidence="13">
    <location>
        <begin position="152"/>
        <end position="188"/>
    </location>
</feature>
<dbReference type="SUPFAM" id="SSF81321">
    <property type="entry name" value="Family A G protein-coupled receptor-like"/>
    <property type="match status" value="1"/>
</dbReference>
<dbReference type="InterPro" id="IPR000203">
    <property type="entry name" value="GPS"/>
</dbReference>
<dbReference type="PROSITE" id="PS01186">
    <property type="entry name" value="EGF_2"/>
    <property type="match status" value="1"/>
</dbReference>
<organism evidence="17 18">
    <name type="scientific">Porites lobata</name>
    <dbReference type="NCBI Taxonomy" id="104759"/>
    <lineage>
        <taxon>Eukaryota</taxon>
        <taxon>Metazoa</taxon>
        <taxon>Cnidaria</taxon>
        <taxon>Anthozoa</taxon>
        <taxon>Hexacorallia</taxon>
        <taxon>Scleractinia</taxon>
        <taxon>Fungiina</taxon>
        <taxon>Poritidae</taxon>
        <taxon>Porites</taxon>
    </lineage>
</organism>
<dbReference type="SUPFAM" id="SSF56436">
    <property type="entry name" value="C-type lectin-like"/>
    <property type="match status" value="1"/>
</dbReference>
<evidence type="ECO:0000259" key="15">
    <source>
        <dbReference type="PROSITE" id="PS50221"/>
    </source>
</evidence>
<dbReference type="PROSITE" id="PS00615">
    <property type="entry name" value="C_TYPE_LECTIN_1"/>
    <property type="match status" value="1"/>
</dbReference>
<dbReference type="Gene3D" id="2.60.220.50">
    <property type="match status" value="1"/>
</dbReference>
<reference evidence="17 18" key="1">
    <citation type="submission" date="2022-05" db="EMBL/GenBank/DDBJ databases">
        <authorList>
            <consortium name="Genoscope - CEA"/>
            <person name="William W."/>
        </authorList>
    </citation>
    <scope>NUCLEOTIDE SEQUENCE [LARGE SCALE GENOMIC DNA]</scope>
</reference>
<gene>
    <name evidence="17" type="ORF">PLOB_00023607</name>
</gene>
<dbReference type="InterPro" id="IPR033989">
    <property type="entry name" value="CD209-like_CTLD"/>
</dbReference>
<dbReference type="PROSITE" id="PS00650">
    <property type="entry name" value="G_PROTEIN_RECEP_F2_2"/>
    <property type="match status" value="1"/>
</dbReference>
<dbReference type="PROSITE" id="PS50026">
    <property type="entry name" value="EGF_3"/>
    <property type="match status" value="1"/>
</dbReference>
<keyword evidence="8 11" id="KW-0472">Membrane</keyword>
<dbReference type="PRINTS" id="PR01694">
    <property type="entry name" value="BAIPRECURSOR"/>
</dbReference>
<evidence type="ECO:0000256" key="6">
    <source>
        <dbReference type="ARBA" id="ARBA00022737"/>
    </source>
</evidence>
<dbReference type="InterPro" id="IPR018378">
    <property type="entry name" value="C-type_lectin_CS"/>
</dbReference>
<dbReference type="InterPro" id="IPR000742">
    <property type="entry name" value="EGF"/>
</dbReference>
<dbReference type="PROSITE" id="PS01187">
    <property type="entry name" value="EGF_CA"/>
    <property type="match status" value="1"/>
</dbReference>
<dbReference type="SUPFAM" id="SSF57196">
    <property type="entry name" value="EGF/Laminin"/>
    <property type="match status" value="1"/>
</dbReference>
<evidence type="ECO:0000256" key="3">
    <source>
        <dbReference type="ARBA" id="ARBA00022692"/>
    </source>
</evidence>
<dbReference type="InterPro" id="IPR016187">
    <property type="entry name" value="CTDL_fold"/>
</dbReference>
<feature type="transmembrane region" description="Helical" evidence="11">
    <location>
        <begin position="639"/>
        <end position="657"/>
    </location>
</feature>
<dbReference type="InterPro" id="IPR000832">
    <property type="entry name" value="GPCR_2_secretin-like"/>
</dbReference>
<feature type="chain" id="PRO_5046494716" evidence="12">
    <location>
        <begin position="22"/>
        <end position="904"/>
    </location>
</feature>
<evidence type="ECO:0000256" key="4">
    <source>
        <dbReference type="ARBA" id="ARBA00022729"/>
    </source>
</evidence>
<keyword evidence="4 12" id="KW-0732">Signal</keyword>
<feature type="transmembrane region" description="Helical" evidence="11">
    <location>
        <begin position="606"/>
        <end position="627"/>
    </location>
</feature>
<dbReference type="SMART" id="SM00303">
    <property type="entry name" value="GPS"/>
    <property type="match status" value="1"/>
</dbReference>
<feature type="transmembrane region" description="Helical" evidence="11">
    <location>
        <begin position="794"/>
        <end position="816"/>
    </location>
</feature>
<dbReference type="Proteomes" id="UP001159405">
    <property type="component" value="Unassembled WGS sequence"/>
</dbReference>